<dbReference type="AlphaFoldDB" id="A0AA38PU95"/>
<comment type="caution">
    <text evidence="1">The sequence shown here is derived from an EMBL/GenBank/DDBJ whole genome shotgun (WGS) entry which is preliminary data.</text>
</comment>
<dbReference type="Proteomes" id="UP001163850">
    <property type="component" value="Unassembled WGS sequence"/>
</dbReference>
<reference evidence="1" key="1">
    <citation type="submission" date="2022-08" db="EMBL/GenBank/DDBJ databases">
        <authorList>
            <consortium name="DOE Joint Genome Institute"/>
            <person name="Min B."/>
            <person name="Riley R."/>
            <person name="Sierra-Patev S."/>
            <person name="Naranjo-Ortiz M."/>
            <person name="Looney B."/>
            <person name="Konkel Z."/>
            <person name="Slot J.C."/>
            <person name="Sakamoto Y."/>
            <person name="Steenwyk J.L."/>
            <person name="Rokas A."/>
            <person name="Carro J."/>
            <person name="Camarero S."/>
            <person name="Ferreira P."/>
            <person name="Molpeceres G."/>
            <person name="Ruiz-Duenas F.J."/>
            <person name="Serrano A."/>
            <person name="Henrissat B."/>
            <person name="Drula E."/>
            <person name="Hughes K.W."/>
            <person name="Mata J.L."/>
            <person name="Ishikawa N.K."/>
            <person name="Vargas-Isla R."/>
            <person name="Ushijima S."/>
            <person name="Smith C.A."/>
            <person name="Ahrendt S."/>
            <person name="Andreopoulos W."/>
            <person name="He G."/>
            <person name="Labutti K."/>
            <person name="Lipzen A."/>
            <person name="Ng V."/>
            <person name="Sandor L."/>
            <person name="Barry K."/>
            <person name="Martinez A.T."/>
            <person name="Xiao Y."/>
            <person name="Gibbons J.G."/>
            <person name="Terashima K."/>
            <person name="Hibbett D.S."/>
            <person name="Grigoriev I.V."/>
        </authorList>
    </citation>
    <scope>NUCLEOTIDE SEQUENCE</scope>
    <source>
        <strain evidence="1">TFB7829</strain>
    </source>
</reference>
<protein>
    <submittedName>
        <fullName evidence="1">Uncharacterized protein</fullName>
    </submittedName>
</protein>
<name>A0AA38PU95_9AGAR</name>
<accession>A0AA38PU95</accession>
<gene>
    <name evidence="1" type="ORF">F5890DRAFT_1476701</name>
</gene>
<sequence>MSSKIRIVSAGTLRVRLLEEQVERDFTEAVRLRERVRHLRSEVEIQTHRTQTTNELQIRMKNELDNAAATIFNYRKHILVLLGCDVADEQCIQAIATNEAKQFWSFVKAVKCRNRTVANSKESHSVLHPVTRPELDGPVDMSSSDLTAILVQQCVGLDELAA</sequence>
<evidence type="ECO:0000313" key="1">
    <source>
        <dbReference type="EMBL" id="KAJ3981771.1"/>
    </source>
</evidence>
<proteinExistence type="predicted"/>
<dbReference type="EMBL" id="MU802096">
    <property type="protein sequence ID" value="KAJ3981771.1"/>
    <property type="molecule type" value="Genomic_DNA"/>
</dbReference>
<organism evidence="1 2">
    <name type="scientific">Lentinula detonsa</name>
    <dbReference type="NCBI Taxonomy" id="2804962"/>
    <lineage>
        <taxon>Eukaryota</taxon>
        <taxon>Fungi</taxon>
        <taxon>Dikarya</taxon>
        <taxon>Basidiomycota</taxon>
        <taxon>Agaricomycotina</taxon>
        <taxon>Agaricomycetes</taxon>
        <taxon>Agaricomycetidae</taxon>
        <taxon>Agaricales</taxon>
        <taxon>Marasmiineae</taxon>
        <taxon>Omphalotaceae</taxon>
        <taxon>Lentinula</taxon>
    </lineage>
</organism>
<evidence type="ECO:0000313" key="2">
    <source>
        <dbReference type="Proteomes" id="UP001163850"/>
    </source>
</evidence>